<organism evidence="2 3">
    <name type="scientific">Striga hermonthica</name>
    <name type="common">Purple witchweed</name>
    <name type="synonym">Buchnera hermonthica</name>
    <dbReference type="NCBI Taxonomy" id="68872"/>
    <lineage>
        <taxon>Eukaryota</taxon>
        <taxon>Viridiplantae</taxon>
        <taxon>Streptophyta</taxon>
        <taxon>Embryophyta</taxon>
        <taxon>Tracheophyta</taxon>
        <taxon>Spermatophyta</taxon>
        <taxon>Magnoliopsida</taxon>
        <taxon>eudicotyledons</taxon>
        <taxon>Gunneridae</taxon>
        <taxon>Pentapetalae</taxon>
        <taxon>asterids</taxon>
        <taxon>lamiids</taxon>
        <taxon>Lamiales</taxon>
        <taxon>Orobanchaceae</taxon>
        <taxon>Buchnereae</taxon>
        <taxon>Striga</taxon>
    </lineage>
</organism>
<reference evidence="2" key="1">
    <citation type="submission" date="2019-12" db="EMBL/GenBank/DDBJ databases">
        <authorList>
            <person name="Scholes J."/>
        </authorList>
    </citation>
    <scope>NUCLEOTIDE SEQUENCE</scope>
</reference>
<sequence length="229" mass="27260">MAEEGSGWNLDLLQELFEENDKKAIQKMKSLDCTLKDRWIWSLINNGLFSVGKTYDTLILKKFRLLDLAEGSGSADMERKIKKKSWNLKITGKLKHFIWKCVNDVLPTSLKLKRRGLEVDIICQSCGEAEENLEHLFFHCVRAQRIWKIAPIHWEGMEDQHITFRRWWSQVCSVNKLQISEDRIQLTTYLLWWLWKSRNLWKFQNSLLPEVAVVNLACKEWWEYRTARS</sequence>
<accession>A0A9N7RQY4</accession>
<proteinExistence type="predicted"/>
<protein>
    <recommendedName>
        <fullName evidence="1">Reverse transcriptase zinc-binding domain-containing protein</fullName>
    </recommendedName>
</protein>
<name>A0A9N7RQY4_STRHE</name>
<evidence type="ECO:0000313" key="3">
    <source>
        <dbReference type="Proteomes" id="UP001153555"/>
    </source>
</evidence>
<dbReference type="Pfam" id="PF13966">
    <property type="entry name" value="zf-RVT"/>
    <property type="match status" value="1"/>
</dbReference>
<dbReference type="AlphaFoldDB" id="A0A9N7RQY4"/>
<evidence type="ECO:0000259" key="1">
    <source>
        <dbReference type="Pfam" id="PF13966"/>
    </source>
</evidence>
<gene>
    <name evidence="2" type="ORF">SHERM_06619</name>
</gene>
<dbReference type="InterPro" id="IPR026960">
    <property type="entry name" value="RVT-Znf"/>
</dbReference>
<dbReference type="Proteomes" id="UP001153555">
    <property type="component" value="Unassembled WGS sequence"/>
</dbReference>
<dbReference type="EMBL" id="CACSLK010031729">
    <property type="protein sequence ID" value="CAA0840196.1"/>
    <property type="molecule type" value="Genomic_DNA"/>
</dbReference>
<keyword evidence="3" id="KW-1185">Reference proteome</keyword>
<dbReference type="OrthoDB" id="1750965at2759"/>
<feature type="domain" description="Reverse transcriptase zinc-binding" evidence="1">
    <location>
        <begin position="78"/>
        <end position="147"/>
    </location>
</feature>
<evidence type="ECO:0000313" key="2">
    <source>
        <dbReference type="EMBL" id="CAA0840196.1"/>
    </source>
</evidence>
<comment type="caution">
    <text evidence="2">The sequence shown here is derived from an EMBL/GenBank/DDBJ whole genome shotgun (WGS) entry which is preliminary data.</text>
</comment>